<comment type="caution">
    <text evidence="1">The sequence shown here is derived from an EMBL/GenBank/DDBJ whole genome shotgun (WGS) entry which is preliminary data.</text>
</comment>
<sequence>MHNALLLIAALGLTQAAARPITLQTPRGTMALDPSTLRVELRQGARQVLLAQGTAPNTVEVLQVSATSSTWRWPERHLVIKASVQNGVLQVRVRADQPTTLLWPVLPFQDQQALILPQGSGRLIPLNRKDLLADIDGLNTTEDLNMPFVALKGAQGIQTWRLETPFHNTLKLQPARLALQHEFLNRQGPEEQTYELTLTPGKTPIEPALVFRASLQRSGHFRSFADKIGALPDAEKLKGALFAYLWGSGVIGTQDIRPDGWKRLLSGLTTSTPGQSLLKLMDADTRKQLQQAASSNEMNAYVRRTLVEGINQATTRGPYANQSAAASLITALQRLFPGVFVPGTSGGQGVSLALLNDLKAAGIDRARLAVQDASDTARHRDVVQRARALGYLMGPYDSYESVHPRAWAGSDRTWPTAQLPAPAYEEGGVMNKQGQYVTGFQGVGRTLNAAYAFPFFQKRVQQNFTAAPYNYYFLDVDATANVQEDYNPRHPSRMAEQVEARRKRLKWLADRHLVVGSEGGSYLFADLIHVGEGYLTPALGRWVDPDLADKNSPYFLGRYYPAAQPDVFFKSVPLKPSLLDRYGNAAFQLPLYEAALHDSVINTNHWLTSANKFSNLKAALRARSFLFLEPLQFHISRDSFPQDRAEIVAYYRRFSPLHRTYGTAPLTDFQWLTDDRQVQRSVFQAGHKRLTVVANFRSAPFVYQGHTIAPQDVLTIEDVE</sequence>
<evidence type="ECO:0008006" key="3">
    <source>
        <dbReference type="Google" id="ProtNLM"/>
    </source>
</evidence>
<evidence type="ECO:0000313" key="1">
    <source>
        <dbReference type="EMBL" id="MBB5295794.1"/>
    </source>
</evidence>
<evidence type="ECO:0000313" key="2">
    <source>
        <dbReference type="Proteomes" id="UP000536909"/>
    </source>
</evidence>
<dbReference type="Pfam" id="PF11308">
    <property type="entry name" value="Glyco_hydro_129"/>
    <property type="match status" value="1"/>
</dbReference>
<gene>
    <name evidence="1" type="ORF">HNQ10_002633</name>
</gene>
<dbReference type="EMBL" id="JACHFV010000008">
    <property type="protein sequence ID" value="MBB5295794.1"/>
    <property type="molecule type" value="Genomic_DNA"/>
</dbReference>
<accession>A0ABR6MVS9</accession>
<dbReference type="RefSeq" id="WP_146719836.1">
    <property type="nucleotide sequence ID" value="NZ_BSUI01000005.1"/>
</dbReference>
<dbReference type="Proteomes" id="UP000536909">
    <property type="component" value="Unassembled WGS sequence"/>
</dbReference>
<dbReference type="InterPro" id="IPR021459">
    <property type="entry name" value="GH101-related"/>
</dbReference>
<reference evidence="1 2" key="1">
    <citation type="submission" date="2020-08" db="EMBL/GenBank/DDBJ databases">
        <title>Genomic Encyclopedia of Type Strains, Phase IV (KMG-IV): sequencing the most valuable type-strain genomes for metagenomic binning, comparative biology and taxonomic classification.</title>
        <authorList>
            <person name="Goeker M."/>
        </authorList>
    </citation>
    <scope>NUCLEOTIDE SEQUENCE [LARGE SCALE GENOMIC DNA]</scope>
    <source>
        <strain evidence="1 2">DSM 105434</strain>
    </source>
</reference>
<name>A0ABR6MVS9_9DEIO</name>
<keyword evidence="2" id="KW-1185">Reference proteome</keyword>
<organism evidence="1 2">
    <name type="scientific">Deinococcus metallilatus</name>
    <dbReference type="NCBI Taxonomy" id="1211322"/>
    <lineage>
        <taxon>Bacteria</taxon>
        <taxon>Thermotogati</taxon>
        <taxon>Deinococcota</taxon>
        <taxon>Deinococci</taxon>
        <taxon>Deinococcales</taxon>
        <taxon>Deinococcaceae</taxon>
        <taxon>Deinococcus</taxon>
    </lineage>
</organism>
<proteinExistence type="predicted"/>
<protein>
    <recommendedName>
        <fullName evidence="3">Glycosyl hydrolase family 101</fullName>
    </recommendedName>
</protein>